<keyword evidence="1 2" id="KW-0694">RNA-binding</keyword>
<evidence type="ECO:0000256" key="1">
    <source>
        <dbReference type="ARBA" id="ARBA00022884"/>
    </source>
</evidence>
<dbReference type="PANTHER" id="PTHR48027">
    <property type="entry name" value="HETEROGENEOUS NUCLEAR RIBONUCLEOPROTEIN 87F-RELATED"/>
    <property type="match status" value="1"/>
</dbReference>
<dbReference type="InterPro" id="IPR035979">
    <property type="entry name" value="RBD_domain_sf"/>
</dbReference>
<organism evidence="4">
    <name type="scientific">Alexandrium catenella</name>
    <name type="common">Red tide dinoflagellate</name>
    <name type="synonym">Gonyaulax catenella</name>
    <dbReference type="NCBI Taxonomy" id="2925"/>
    <lineage>
        <taxon>Eukaryota</taxon>
        <taxon>Sar</taxon>
        <taxon>Alveolata</taxon>
        <taxon>Dinophyceae</taxon>
        <taxon>Gonyaulacales</taxon>
        <taxon>Pyrocystaceae</taxon>
        <taxon>Alexandrium</taxon>
    </lineage>
</organism>
<feature type="domain" description="RRM" evidence="3">
    <location>
        <begin position="156"/>
        <end position="236"/>
    </location>
</feature>
<evidence type="ECO:0000313" key="4">
    <source>
        <dbReference type="EMBL" id="CAD9115136.1"/>
    </source>
</evidence>
<dbReference type="SMART" id="SM00360">
    <property type="entry name" value="RRM"/>
    <property type="match status" value="2"/>
</dbReference>
<reference evidence="4" key="1">
    <citation type="submission" date="2021-01" db="EMBL/GenBank/DDBJ databases">
        <authorList>
            <person name="Corre E."/>
            <person name="Pelletier E."/>
            <person name="Niang G."/>
            <person name="Scheremetjew M."/>
            <person name="Finn R."/>
            <person name="Kale V."/>
            <person name="Holt S."/>
            <person name="Cochrane G."/>
            <person name="Meng A."/>
            <person name="Brown T."/>
            <person name="Cohen L."/>
        </authorList>
    </citation>
    <scope>NUCLEOTIDE SEQUENCE</scope>
    <source>
        <strain evidence="4">OF101</strain>
    </source>
</reference>
<dbReference type="PROSITE" id="PS50102">
    <property type="entry name" value="RRM"/>
    <property type="match status" value="2"/>
</dbReference>
<dbReference type="CDD" id="cd00590">
    <property type="entry name" value="RRM_SF"/>
    <property type="match status" value="1"/>
</dbReference>
<dbReference type="InterPro" id="IPR000504">
    <property type="entry name" value="RRM_dom"/>
</dbReference>
<evidence type="ECO:0000259" key="3">
    <source>
        <dbReference type="PROSITE" id="PS50102"/>
    </source>
</evidence>
<dbReference type="Gene3D" id="3.30.70.330">
    <property type="match status" value="2"/>
</dbReference>
<name>A0A7S1LW85_ALECA</name>
<accession>A0A7S1LW85</accession>
<protein>
    <recommendedName>
        <fullName evidence="3">RRM domain-containing protein</fullName>
    </recommendedName>
</protein>
<dbReference type="GO" id="GO:0003723">
    <property type="term" value="F:RNA binding"/>
    <property type="evidence" value="ECO:0007669"/>
    <property type="project" value="UniProtKB-UniRule"/>
</dbReference>
<feature type="domain" description="RRM" evidence="3">
    <location>
        <begin position="7"/>
        <end position="79"/>
    </location>
</feature>
<evidence type="ECO:0000256" key="2">
    <source>
        <dbReference type="PROSITE-ProRule" id="PRU00176"/>
    </source>
</evidence>
<dbReference type="InterPro" id="IPR012677">
    <property type="entry name" value="Nucleotide-bd_a/b_plait_sf"/>
</dbReference>
<gene>
    <name evidence="4" type="ORF">ACAT0790_LOCUS14462</name>
</gene>
<sequence length="249" mass="25402">MTEPPSDRVYISGLPNDMTDAKLKEVFADYGTIKGCKSLNGAAILTLSSIDEAQWMVDNLDGNMPEGIKKPIAVQFAKSSNWTPAGGTQGGGGGWNAGGADRPSPYGGGKGGAGGCKGGGMGMMGKGGSIQMLKQSLTNMGVLPGGKSSKGRSDAQQLCIKGLPPDTTNADLLEICGPFGAIPPNGVKAMLTPEGQCNGIGWVDFNKEEDAAAAMQALNGTTLADGSWLKVHIKNAWKGKGGGGGQEKK</sequence>
<dbReference type="Pfam" id="PF00076">
    <property type="entry name" value="RRM_1"/>
    <property type="match status" value="2"/>
</dbReference>
<dbReference type="AlphaFoldDB" id="A0A7S1LW85"/>
<dbReference type="SUPFAM" id="SSF54928">
    <property type="entry name" value="RNA-binding domain, RBD"/>
    <property type="match status" value="2"/>
</dbReference>
<proteinExistence type="predicted"/>
<dbReference type="EMBL" id="HBGE01023901">
    <property type="protein sequence ID" value="CAD9115136.1"/>
    <property type="molecule type" value="Transcribed_RNA"/>
</dbReference>
<dbReference type="InterPro" id="IPR052462">
    <property type="entry name" value="SLIRP/GR-RBP-like"/>
</dbReference>